<dbReference type="eggNOG" id="COG2267">
    <property type="taxonomic scope" value="Bacteria"/>
</dbReference>
<dbReference type="OrthoDB" id="9775557at2"/>
<dbReference type="AlphaFoldDB" id="Q8ESJ5"/>
<proteinExistence type="predicted"/>
<protein>
    <submittedName>
        <fullName evidence="3">Hypothetical conserved protein</fullName>
    </submittedName>
</protein>
<keyword evidence="1" id="KW-1133">Transmembrane helix</keyword>
<dbReference type="ESTHER" id="oceih-OB0639">
    <property type="family name" value="6_AlphaBeta_hydrolase"/>
</dbReference>
<feature type="domain" description="AB hydrolase-1" evidence="2">
    <location>
        <begin position="4"/>
        <end position="198"/>
    </location>
</feature>
<dbReference type="Gene3D" id="3.40.50.1820">
    <property type="entry name" value="alpha/beta hydrolase"/>
    <property type="match status" value="1"/>
</dbReference>
<dbReference type="PANTHER" id="PTHR43194">
    <property type="entry name" value="HYDROLASE ALPHA/BETA FOLD FAMILY"/>
    <property type="match status" value="1"/>
</dbReference>
<accession>Q8ESJ5</accession>
<dbReference type="InterPro" id="IPR029058">
    <property type="entry name" value="AB_hydrolase_fold"/>
</dbReference>
<dbReference type="PhylomeDB" id="Q8ESJ5"/>
<dbReference type="InterPro" id="IPR000073">
    <property type="entry name" value="AB_hydrolase_1"/>
</dbReference>
<name>Q8ESJ5_OCEIH</name>
<dbReference type="KEGG" id="oih:OB0639"/>
<reference evidence="3 4" key="1">
    <citation type="journal article" date="2001" name="FEMS Microbiol. Lett.">
        <title>Oceanobacillus iheyensis gen. nov., sp. nov., a deep-sea extremely halotolerant and alkaliphilic species isolated from a depth of 1050 m on the Iheya Ridge.</title>
        <authorList>
            <person name="Lu J."/>
            <person name="Nogi Y."/>
            <person name="Takami H."/>
        </authorList>
    </citation>
    <scope>NUCLEOTIDE SEQUENCE [LARGE SCALE GENOMIC DNA]</scope>
    <source>
        <strain evidence="4">DSM 14371 / CIP 107618 / JCM 11309 / KCTC 3954 / HTE831</strain>
    </source>
</reference>
<dbReference type="STRING" id="221109.gene:10732850"/>
<keyword evidence="1" id="KW-0472">Membrane</keyword>
<keyword evidence="1" id="KW-0812">Transmembrane</keyword>
<dbReference type="PANTHER" id="PTHR43194:SF2">
    <property type="entry name" value="PEROXISOMAL MEMBRANE PROTEIN LPX1"/>
    <property type="match status" value="1"/>
</dbReference>
<dbReference type="EMBL" id="BA000028">
    <property type="protein sequence ID" value="BAC12595.1"/>
    <property type="molecule type" value="Genomic_DNA"/>
</dbReference>
<feature type="transmembrane region" description="Helical" evidence="1">
    <location>
        <begin position="55"/>
        <end position="80"/>
    </location>
</feature>
<dbReference type="HOGENOM" id="CLU_020336_51_0_9"/>
<gene>
    <name evidence="3" type="ordered locus">OB0639</name>
</gene>
<dbReference type="RefSeq" id="WP_011065045.1">
    <property type="nucleotide sequence ID" value="NC_004193.1"/>
</dbReference>
<evidence type="ECO:0000256" key="1">
    <source>
        <dbReference type="SAM" id="Phobius"/>
    </source>
</evidence>
<reference evidence="3 4" key="2">
    <citation type="journal article" date="2002" name="Nucleic Acids Res.">
        <title>Genome sequence of Oceanobacillus iheyensis isolated from the Iheya Ridge and its unexpected adaptive capabilities to extreme environments.</title>
        <authorList>
            <person name="Takami H."/>
            <person name="Takaki Y."/>
            <person name="Uchiyama I."/>
        </authorList>
    </citation>
    <scope>NUCLEOTIDE SEQUENCE [LARGE SCALE GENOMIC DNA]</scope>
    <source>
        <strain evidence="4">DSM 14371 / CIP 107618 / JCM 11309 / KCTC 3954 / HTE831</strain>
    </source>
</reference>
<evidence type="ECO:0000313" key="3">
    <source>
        <dbReference type="EMBL" id="BAC12595.1"/>
    </source>
</evidence>
<dbReference type="Proteomes" id="UP000000822">
    <property type="component" value="Chromosome"/>
</dbReference>
<dbReference type="InterPro" id="IPR050228">
    <property type="entry name" value="Carboxylesterase_BioH"/>
</dbReference>
<organism evidence="3 4">
    <name type="scientific">Oceanobacillus iheyensis (strain DSM 14371 / CIP 107618 / JCM 11309 / KCTC 3954 / HTE831)</name>
    <dbReference type="NCBI Taxonomy" id="221109"/>
    <lineage>
        <taxon>Bacteria</taxon>
        <taxon>Bacillati</taxon>
        <taxon>Bacillota</taxon>
        <taxon>Bacilli</taxon>
        <taxon>Bacillales</taxon>
        <taxon>Bacillaceae</taxon>
        <taxon>Oceanobacillus</taxon>
    </lineage>
</organism>
<dbReference type="SUPFAM" id="SSF53474">
    <property type="entry name" value="alpha/beta-Hydrolases"/>
    <property type="match status" value="1"/>
</dbReference>
<evidence type="ECO:0000313" key="4">
    <source>
        <dbReference type="Proteomes" id="UP000000822"/>
    </source>
</evidence>
<keyword evidence="4" id="KW-1185">Reference proteome</keyword>
<evidence type="ECO:0000259" key="2">
    <source>
        <dbReference type="Pfam" id="PF12697"/>
    </source>
</evidence>
<dbReference type="Pfam" id="PF12697">
    <property type="entry name" value="Abhydrolase_6"/>
    <property type="match status" value="1"/>
</dbReference>
<sequence length="206" mass="23292">MRYIFVHGLGQDSSSWQETISYMGETAEILCPDLFELLEGKELTYKNLYVAFSEYVAAISGTVVIIGLSLGAVLALNFAIDHSEKVQSLVLISPQYRMPKFLLTVQYNIFRFMPESSFRKLGSSKDAFILLTKSMVDLDFSKDVKRVSCNTLILCGNRDKVNKRASKRLAKYIRKAEFHEIEDAGHEMNEDNPEKLATAVVGFLWG</sequence>